<feature type="domain" description="TaqI-like C-terminal specificity" evidence="11">
    <location>
        <begin position="416"/>
        <end position="508"/>
    </location>
</feature>
<dbReference type="EMBL" id="FOMX01000016">
    <property type="protein sequence ID" value="SFE59134.1"/>
    <property type="molecule type" value="Genomic_DNA"/>
</dbReference>
<dbReference type="STRING" id="54.SAMN02745121_04764"/>
<dbReference type="SUPFAM" id="SSF53335">
    <property type="entry name" value="S-adenosyl-L-methionine-dependent methyltransferases"/>
    <property type="match status" value="1"/>
</dbReference>
<dbReference type="OrthoDB" id="9784823at2"/>
<evidence type="ECO:0000259" key="10">
    <source>
        <dbReference type="Pfam" id="PF07669"/>
    </source>
</evidence>
<dbReference type="InterPro" id="IPR029063">
    <property type="entry name" value="SAM-dependent_MTases_sf"/>
</dbReference>
<evidence type="ECO:0000313" key="12">
    <source>
        <dbReference type="EMBL" id="SFE59134.1"/>
    </source>
</evidence>
<keyword evidence="13" id="KW-1185">Reference proteome</keyword>
<evidence type="ECO:0000256" key="3">
    <source>
        <dbReference type="ARBA" id="ARBA00022603"/>
    </source>
</evidence>
<dbReference type="PANTHER" id="PTHR33841">
    <property type="entry name" value="DNA METHYLTRANSFERASE YEEA-RELATED"/>
    <property type="match status" value="1"/>
</dbReference>
<dbReference type="GO" id="GO:0009007">
    <property type="term" value="F:site-specific DNA-methyltransferase (adenine-specific) activity"/>
    <property type="evidence" value="ECO:0007669"/>
    <property type="project" value="UniProtKB-EC"/>
</dbReference>
<keyword evidence="4" id="KW-0808">Transferase</keyword>
<name>A0A1I2BSU0_9BACT</name>
<evidence type="ECO:0000256" key="5">
    <source>
        <dbReference type="ARBA" id="ARBA00022691"/>
    </source>
</evidence>
<feature type="domain" description="Type II methyltransferase M.TaqI-like" evidence="10">
    <location>
        <begin position="141"/>
        <end position="237"/>
    </location>
</feature>
<evidence type="ECO:0000256" key="1">
    <source>
        <dbReference type="ARBA" id="ARBA00006594"/>
    </source>
</evidence>
<dbReference type="GO" id="GO:0032259">
    <property type="term" value="P:methylation"/>
    <property type="evidence" value="ECO:0007669"/>
    <property type="project" value="UniProtKB-KW"/>
</dbReference>
<comment type="similarity">
    <text evidence="1">Belongs to the N(4)/N(6)-methyltransferase family.</text>
</comment>
<dbReference type="PROSITE" id="PS00092">
    <property type="entry name" value="N6_MTASE"/>
    <property type="match status" value="1"/>
</dbReference>
<keyword evidence="6" id="KW-0680">Restriction system</keyword>
<evidence type="ECO:0000256" key="2">
    <source>
        <dbReference type="ARBA" id="ARBA00011900"/>
    </source>
</evidence>
<dbReference type="InterPro" id="IPR025931">
    <property type="entry name" value="TaqI_C"/>
</dbReference>
<dbReference type="PANTHER" id="PTHR33841:SF5">
    <property type="entry name" value="DNA METHYLASE (MODIFICATION METHYLASE) (METHYLTRANSFERASE)-RELATED"/>
    <property type="match status" value="1"/>
</dbReference>
<organism evidence="12 13">
    <name type="scientific">Nannocystis exedens</name>
    <dbReference type="NCBI Taxonomy" id="54"/>
    <lineage>
        <taxon>Bacteria</taxon>
        <taxon>Pseudomonadati</taxon>
        <taxon>Myxococcota</taxon>
        <taxon>Polyangia</taxon>
        <taxon>Nannocystales</taxon>
        <taxon>Nannocystaceae</taxon>
        <taxon>Nannocystis</taxon>
    </lineage>
</organism>
<gene>
    <name evidence="12" type="ORF">SAMN02745121_04764</name>
</gene>
<dbReference type="Gene3D" id="3.40.50.150">
    <property type="entry name" value="Vaccinia Virus protein VP39"/>
    <property type="match status" value="1"/>
</dbReference>
<dbReference type="Pfam" id="PF12950">
    <property type="entry name" value="TaqI_C"/>
    <property type="match status" value="1"/>
</dbReference>
<keyword evidence="7" id="KW-0238">DNA-binding</keyword>
<evidence type="ECO:0000256" key="8">
    <source>
        <dbReference type="ARBA" id="ARBA00047942"/>
    </source>
</evidence>
<accession>A0A1I2BSU0</accession>
<dbReference type="InterPro" id="IPR050953">
    <property type="entry name" value="N4_N6_ade-DNA_methylase"/>
</dbReference>
<dbReference type="GO" id="GO:0003677">
    <property type="term" value="F:DNA binding"/>
    <property type="evidence" value="ECO:0007669"/>
    <property type="project" value="UniProtKB-KW"/>
</dbReference>
<evidence type="ECO:0000256" key="4">
    <source>
        <dbReference type="ARBA" id="ARBA00022679"/>
    </source>
</evidence>
<dbReference type="Pfam" id="PF07669">
    <property type="entry name" value="Eco57I"/>
    <property type="match status" value="1"/>
</dbReference>
<evidence type="ECO:0000313" key="13">
    <source>
        <dbReference type="Proteomes" id="UP000199400"/>
    </source>
</evidence>
<dbReference type="EC" id="2.1.1.72" evidence="2"/>
<comment type="catalytic activity">
    <reaction evidence="8">
        <text>a 2'-deoxyadenosine in DNA + S-adenosyl-L-methionine = an N(6)-methyl-2'-deoxyadenosine in DNA + S-adenosyl-L-homocysteine + H(+)</text>
        <dbReference type="Rhea" id="RHEA:15197"/>
        <dbReference type="Rhea" id="RHEA-COMP:12418"/>
        <dbReference type="Rhea" id="RHEA-COMP:12419"/>
        <dbReference type="ChEBI" id="CHEBI:15378"/>
        <dbReference type="ChEBI" id="CHEBI:57856"/>
        <dbReference type="ChEBI" id="CHEBI:59789"/>
        <dbReference type="ChEBI" id="CHEBI:90615"/>
        <dbReference type="ChEBI" id="CHEBI:90616"/>
        <dbReference type="EC" id="2.1.1.72"/>
    </reaction>
</comment>
<feature type="region of interest" description="Disordered" evidence="9">
    <location>
        <begin position="1"/>
        <end position="20"/>
    </location>
</feature>
<dbReference type="Proteomes" id="UP000199400">
    <property type="component" value="Unassembled WGS sequence"/>
</dbReference>
<evidence type="ECO:0000256" key="9">
    <source>
        <dbReference type="SAM" id="MobiDB-lite"/>
    </source>
</evidence>
<dbReference type="GO" id="GO:0009307">
    <property type="term" value="P:DNA restriction-modification system"/>
    <property type="evidence" value="ECO:0007669"/>
    <property type="project" value="UniProtKB-KW"/>
</dbReference>
<dbReference type="AlphaFoldDB" id="A0A1I2BSU0"/>
<dbReference type="RefSeq" id="WP_096329334.1">
    <property type="nucleotide sequence ID" value="NZ_FOMX01000016.1"/>
</dbReference>
<dbReference type="InterPro" id="IPR011639">
    <property type="entry name" value="MethylTrfase_TaqI-like_dom"/>
</dbReference>
<protein>
    <recommendedName>
        <fullName evidence="2">site-specific DNA-methyltransferase (adenine-specific)</fullName>
        <ecNumber evidence="2">2.1.1.72</ecNumber>
    </recommendedName>
</protein>
<reference evidence="13" key="1">
    <citation type="submission" date="2016-10" db="EMBL/GenBank/DDBJ databases">
        <authorList>
            <person name="Varghese N."/>
            <person name="Submissions S."/>
        </authorList>
    </citation>
    <scope>NUCLEOTIDE SEQUENCE [LARGE SCALE GENOMIC DNA]</scope>
    <source>
        <strain evidence="13">ATCC 25963</strain>
    </source>
</reference>
<evidence type="ECO:0000256" key="6">
    <source>
        <dbReference type="ARBA" id="ARBA00022747"/>
    </source>
</evidence>
<keyword evidence="3" id="KW-0489">Methyltransferase</keyword>
<sequence>MQSSLEPRAPRSRLAGTDASERGAVFTRPEVVEALLDLAGYTADRPLHAWSVLEPSFGAGDFLSAIVERLLAACAKAGLGPEDARKLGSAVRGVEVHAESFERTRERVRARLRRWGASGRDATRLSDAWLLRGDFLLAPLAGPFDVVVGNPPYVRQERIPEALLAEYRRRYFTIYDRADLYVPFFERGLRLLGDGGRLAFICANRWLKNRYGGPLRGLVARDYHLSHYIDMEGTDAFQSEVFAYPAITVIRRGAGEWTRIARRPRIEGELPAVVQAMTRAGPVGDPRVEEVAQAVRGEDPWLLDSADQLRVLRRLEREFVTLEEAGCRVGIGVATGADRVFIADFARLPVEPARKLRLVMAADLREGAIAWGGRGIVNPFEADGALAEVERYPKFAAYVGEHREALQRRYVARRNPEAWYRTIDRIDPALTRTPKLLIPDIKGEATVAYDEGLYYPHHNLYHVTASTWDLRALATILRSSLALLFVANYGVKMAGGFLRFQAQYLRRIRVPRWDDVPAAVRASLIAARPDDATAIDRATFAAYGLERAEIETIRLAAAAARVGRKS</sequence>
<evidence type="ECO:0000259" key="11">
    <source>
        <dbReference type="Pfam" id="PF12950"/>
    </source>
</evidence>
<proteinExistence type="inferred from homology"/>
<dbReference type="PRINTS" id="PR00507">
    <property type="entry name" value="N12N6MTFRASE"/>
</dbReference>
<dbReference type="InterPro" id="IPR002052">
    <property type="entry name" value="DNA_methylase_N6_adenine_CS"/>
</dbReference>
<keyword evidence="5" id="KW-0949">S-adenosyl-L-methionine</keyword>
<evidence type="ECO:0000256" key="7">
    <source>
        <dbReference type="ARBA" id="ARBA00023125"/>
    </source>
</evidence>